<evidence type="ECO:0000256" key="3">
    <source>
        <dbReference type="ARBA" id="ARBA00022723"/>
    </source>
</evidence>
<reference evidence="10" key="1">
    <citation type="submission" date="2014-12" db="EMBL/GenBank/DDBJ databases">
        <title>Insight into the proteome of Arion vulgaris.</title>
        <authorList>
            <person name="Aradska J."/>
            <person name="Bulat T."/>
            <person name="Smidak R."/>
            <person name="Sarate P."/>
            <person name="Gangsoo J."/>
            <person name="Sialana F."/>
            <person name="Bilban M."/>
            <person name="Lubec G."/>
        </authorList>
    </citation>
    <scope>NUCLEOTIDE SEQUENCE</scope>
    <source>
        <tissue evidence="10">Skin</tissue>
    </source>
</reference>
<protein>
    <recommendedName>
        <fullName evidence="9">Sulfatase N-terminal domain-containing protein</fullName>
    </recommendedName>
</protein>
<keyword evidence="6" id="KW-0325">Glycoprotein</keyword>
<evidence type="ECO:0000256" key="2">
    <source>
        <dbReference type="ARBA" id="ARBA00008779"/>
    </source>
</evidence>
<dbReference type="InterPro" id="IPR024607">
    <property type="entry name" value="Sulfatase_CS"/>
</dbReference>
<comment type="cofactor">
    <cofactor evidence="1">
        <name>Ca(2+)</name>
        <dbReference type="ChEBI" id="CHEBI:29108"/>
    </cofactor>
</comment>
<dbReference type="Pfam" id="PF00884">
    <property type="entry name" value="Sulfatase"/>
    <property type="match status" value="1"/>
</dbReference>
<dbReference type="PANTHER" id="PTHR10342:SF273">
    <property type="entry name" value="RE14504P"/>
    <property type="match status" value="1"/>
</dbReference>
<dbReference type="InterPro" id="IPR017850">
    <property type="entry name" value="Alkaline_phosphatase_core_sf"/>
</dbReference>
<dbReference type="GO" id="GO:0046872">
    <property type="term" value="F:metal ion binding"/>
    <property type="evidence" value="ECO:0007669"/>
    <property type="project" value="UniProtKB-KW"/>
</dbReference>
<dbReference type="EMBL" id="HACG01034570">
    <property type="protein sequence ID" value="CEK81435.1"/>
    <property type="molecule type" value="Transcribed_RNA"/>
</dbReference>
<feature type="region of interest" description="Disordered" evidence="7">
    <location>
        <begin position="600"/>
        <end position="619"/>
    </location>
</feature>
<accession>A0A0B7ANH2</accession>
<feature type="signal peptide" evidence="8">
    <location>
        <begin position="1"/>
        <end position="26"/>
    </location>
</feature>
<feature type="domain" description="Sulfatase N-terminal" evidence="9">
    <location>
        <begin position="37"/>
        <end position="360"/>
    </location>
</feature>
<dbReference type="InterPro" id="IPR047115">
    <property type="entry name" value="ARSB"/>
</dbReference>
<keyword evidence="4" id="KW-0378">Hydrolase</keyword>
<evidence type="ECO:0000256" key="8">
    <source>
        <dbReference type="SAM" id="SignalP"/>
    </source>
</evidence>
<dbReference type="AlphaFoldDB" id="A0A0B7ANH2"/>
<dbReference type="InterPro" id="IPR000917">
    <property type="entry name" value="Sulfatase_N"/>
</dbReference>
<keyword evidence="3" id="KW-0479">Metal-binding</keyword>
<dbReference type="Gene3D" id="3.30.1120.10">
    <property type="match status" value="1"/>
</dbReference>
<comment type="similarity">
    <text evidence="2">Belongs to the sulfatase family.</text>
</comment>
<dbReference type="GO" id="GO:0008484">
    <property type="term" value="F:sulfuric ester hydrolase activity"/>
    <property type="evidence" value="ECO:0007669"/>
    <property type="project" value="InterPro"/>
</dbReference>
<evidence type="ECO:0000256" key="7">
    <source>
        <dbReference type="SAM" id="MobiDB-lite"/>
    </source>
</evidence>
<evidence type="ECO:0000256" key="1">
    <source>
        <dbReference type="ARBA" id="ARBA00001913"/>
    </source>
</evidence>
<keyword evidence="5" id="KW-0106">Calcium</keyword>
<dbReference type="PANTHER" id="PTHR10342">
    <property type="entry name" value="ARYLSULFATASE"/>
    <property type="match status" value="1"/>
</dbReference>
<evidence type="ECO:0000256" key="5">
    <source>
        <dbReference type="ARBA" id="ARBA00022837"/>
    </source>
</evidence>
<gene>
    <name evidence="10" type="primary">ORF126010</name>
</gene>
<dbReference type="PROSITE" id="PS00149">
    <property type="entry name" value="SULFATASE_2"/>
    <property type="match status" value="1"/>
</dbReference>
<keyword evidence="8" id="KW-0732">Signal</keyword>
<organism evidence="10">
    <name type="scientific">Arion vulgaris</name>
    <dbReference type="NCBI Taxonomy" id="1028688"/>
    <lineage>
        <taxon>Eukaryota</taxon>
        <taxon>Metazoa</taxon>
        <taxon>Spiralia</taxon>
        <taxon>Lophotrochozoa</taxon>
        <taxon>Mollusca</taxon>
        <taxon>Gastropoda</taxon>
        <taxon>Heterobranchia</taxon>
        <taxon>Euthyneura</taxon>
        <taxon>Panpulmonata</taxon>
        <taxon>Eupulmonata</taxon>
        <taxon>Stylommatophora</taxon>
        <taxon>Helicina</taxon>
        <taxon>Arionoidea</taxon>
        <taxon>Arionidae</taxon>
        <taxon>Arion</taxon>
    </lineage>
</organism>
<dbReference type="CDD" id="cd16029">
    <property type="entry name" value="4-S"/>
    <property type="match status" value="1"/>
</dbReference>
<dbReference type="Gene3D" id="3.40.720.10">
    <property type="entry name" value="Alkaline Phosphatase, subunit A"/>
    <property type="match status" value="1"/>
</dbReference>
<evidence type="ECO:0000256" key="6">
    <source>
        <dbReference type="ARBA" id="ARBA00023180"/>
    </source>
</evidence>
<dbReference type="PROSITE" id="PS00523">
    <property type="entry name" value="SULFATASE_1"/>
    <property type="match status" value="1"/>
</dbReference>
<proteinExistence type="inferred from homology"/>
<sequence length="619" mass="69731">MGNIKAGNVYLLKYFCCLLVLLCVDGNTVPKTASTRPHIILIVADDLGYNDVSFHGSDQIPTPNIDFLGYNGIILNNYYVSPICTPTRSALMTGRHPIHTGMQQGVIVGDQPYGLPLNETIMPQYFNKLGYRSHIVGKWHLGMFKWEYTPLYRGFESHIGYYQGCEDYYTHTYEANLDQWGMDFRRDKDLLWNYTGLYSTDIFRDEAVRIINEHNKSEALFLYLPFQSVHSGNGDGIHLQAPVAYINRFSYIQNMNRRTYAAMVSALDDAVGVVYDTLQKNDMLNNSIIIFTTDNGGPANGFDYNAANNFPLRGVKATLWEGGVRGVGLIHSPLLEKQGYVSEQLFHVCDWLPTLYNAAGGNSSTLQNLDGFDSWKMLSLNGSAVRNEMLHNIDPSVDNAAIRVGEYKLLVGNVAAGGWDGWYPPYQLSGDEDFLHYSNYTDTFSESSEKTAQRKALQELYHTLWPQEIVSRIEELDSFSENSGLYVGKSADSQHMKIKNSGHVPSFKETDEIMIFKSELEEVRKSSMGRTGGVPVKVECGQKPANASINCNTTVSPCLYHIPTDPCEYNNVAQKYPQVVTQMLTRLKYYVSTMVPPGNKPYDDRGNPRHHQGGWVPWL</sequence>
<dbReference type="SUPFAM" id="SSF53649">
    <property type="entry name" value="Alkaline phosphatase-like"/>
    <property type="match status" value="1"/>
</dbReference>
<evidence type="ECO:0000259" key="9">
    <source>
        <dbReference type="Pfam" id="PF00884"/>
    </source>
</evidence>
<evidence type="ECO:0000256" key="4">
    <source>
        <dbReference type="ARBA" id="ARBA00022801"/>
    </source>
</evidence>
<name>A0A0B7ANH2_9EUPU</name>
<feature type="chain" id="PRO_5002124313" description="Sulfatase N-terminal domain-containing protein" evidence="8">
    <location>
        <begin position="27"/>
        <end position="619"/>
    </location>
</feature>
<evidence type="ECO:0000313" key="10">
    <source>
        <dbReference type="EMBL" id="CEK81435.1"/>
    </source>
</evidence>